<dbReference type="CDD" id="cd00176">
    <property type="entry name" value="SPEC"/>
    <property type="match status" value="7"/>
</dbReference>
<dbReference type="FunFam" id="3.30.60.90:FF:000001">
    <property type="entry name" value="Dystrophin isoform 2"/>
    <property type="match status" value="1"/>
</dbReference>
<dbReference type="PIRSF" id="PIRSF002341">
    <property type="entry name" value="Dystrophin/utrophin"/>
    <property type="match status" value="1"/>
</dbReference>
<dbReference type="GO" id="GO:0045211">
    <property type="term" value="C:postsynaptic membrane"/>
    <property type="evidence" value="ECO:0007669"/>
    <property type="project" value="UniProtKB-UniRule"/>
</dbReference>
<dbReference type="GeneTree" id="ENSGT00940000153467"/>
<keyword evidence="11 13" id="KW-0009">Actin-binding</keyword>
<feature type="region of interest" description="Disordered" evidence="16">
    <location>
        <begin position="2886"/>
        <end position="2920"/>
    </location>
</feature>
<dbReference type="CDD" id="cd00201">
    <property type="entry name" value="WW"/>
    <property type="match status" value="1"/>
</dbReference>
<comment type="function">
    <text evidence="13">May play a role in anchoring the cytoskeleton to the plasma membrane.</text>
</comment>
<reference evidence="20" key="2">
    <citation type="submission" date="2025-08" db="UniProtKB">
        <authorList>
            <consortium name="Ensembl"/>
        </authorList>
    </citation>
    <scope>IDENTIFICATION</scope>
</reference>
<dbReference type="FunFam" id="1.20.58.60:FF:000070">
    <property type="entry name" value="utrophin isoform X1"/>
    <property type="match status" value="1"/>
</dbReference>
<dbReference type="GO" id="GO:0005856">
    <property type="term" value="C:cytoskeleton"/>
    <property type="evidence" value="ECO:0007669"/>
    <property type="project" value="UniProtKB-SubCell"/>
</dbReference>
<evidence type="ECO:0000259" key="17">
    <source>
        <dbReference type="PROSITE" id="PS50020"/>
    </source>
</evidence>
<dbReference type="GO" id="GO:0099536">
    <property type="term" value="P:synaptic signaling"/>
    <property type="evidence" value="ECO:0007669"/>
    <property type="project" value="TreeGrafter"/>
</dbReference>
<evidence type="ECO:0000256" key="11">
    <source>
        <dbReference type="ARBA" id="ARBA00023203"/>
    </source>
</evidence>
<dbReference type="FunFam" id="1.20.58.60:FF:000056">
    <property type="entry name" value="utrophin isoform X1"/>
    <property type="match status" value="1"/>
</dbReference>
<dbReference type="Pfam" id="PF09068">
    <property type="entry name" value="EF-hand_2"/>
    <property type="match status" value="1"/>
</dbReference>
<keyword evidence="4 13" id="KW-0963">Cytoplasm</keyword>
<feature type="coiled-coil region" evidence="15">
    <location>
        <begin position="1475"/>
        <end position="1505"/>
    </location>
</feature>
<dbReference type="FunFam" id="1.20.58.60:FF:000075">
    <property type="entry name" value="utrophin isoform X1"/>
    <property type="match status" value="1"/>
</dbReference>
<keyword evidence="10 13" id="KW-0472">Membrane</keyword>
<dbReference type="PROSITE" id="PS00019">
    <property type="entry name" value="ACTININ_1"/>
    <property type="match status" value="1"/>
</dbReference>
<protein>
    <submittedName>
        <fullName evidence="20">Utrophin</fullName>
    </submittedName>
</protein>
<evidence type="ECO:0000256" key="8">
    <source>
        <dbReference type="ARBA" id="ARBA00022833"/>
    </source>
</evidence>
<keyword evidence="9" id="KW-0106">Calcium</keyword>
<dbReference type="Gene3D" id="2.20.70.10">
    <property type="match status" value="1"/>
</dbReference>
<dbReference type="Pfam" id="PF00569">
    <property type="entry name" value="ZZ"/>
    <property type="match status" value="1"/>
</dbReference>
<feature type="coiled-coil region" evidence="15">
    <location>
        <begin position="2242"/>
        <end position="2269"/>
    </location>
</feature>
<evidence type="ECO:0000256" key="1">
    <source>
        <dbReference type="ARBA" id="ARBA00004245"/>
    </source>
</evidence>
<dbReference type="InterPro" id="IPR036020">
    <property type="entry name" value="WW_dom_sf"/>
</dbReference>
<dbReference type="GO" id="GO:0003779">
    <property type="term" value="F:actin binding"/>
    <property type="evidence" value="ECO:0007669"/>
    <property type="project" value="UniProtKB-KW"/>
</dbReference>
<feature type="region of interest" description="Disordered" evidence="16">
    <location>
        <begin position="2185"/>
        <end position="2211"/>
    </location>
</feature>
<dbReference type="PROSITE" id="PS50021">
    <property type="entry name" value="CH"/>
    <property type="match status" value="2"/>
</dbReference>
<dbReference type="InterPro" id="IPR043145">
    <property type="entry name" value="Znf_ZZ_sf"/>
</dbReference>
<dbReference type="FunFam" id="2.20.70.10:FF:000004">
    <property type="entry name" value="dystrophin isoform X1"/>
    <property type="match status" value="1"/>
</dbReference>
<evidence type="ECO:0000256" key="13">
    <source>
        <dbReference type="PIRNR" id="PIRNR002341"/>
    </source>
</evidence>
<dbReference type="SMART" id="SM00150">
    <property type="entry name" value="SPEC"/>
    <property type="match status" value="13"/>
</dbReference>
<keyword evidence="8" id="KW-0862">Zinc</keyword>
<feature type="domain" description="ZZ-type" evidence="19">
    <location>
        <begin position="2621"/>
        <end position="2677"/>
    </location>
</feature>
<name>A0A8C6KKQ9_NOTFU</name>
<proteinExistence type="predicted"/>
<evidence type="ECO:0000259" key="19">
    <source>
        <dbReference type="PROSITE" id="PS50135"/>
    </source>
</evidence>
<evidence type="ECO:0000256" key="6">
    <source>
        <dbReference type="ARBA" id="ARBA00022737"/>
    </source>
</evidence>
<dbReference type="SMART" id="SM00291">
    <property type="entry name" value="ZnF_ZZ"/>
    <property type="match status" value="1"/>
</dbReference>
<evidence type="ECO:0000313" key="20">
    <source>
        <dbReference type="Ensembl" id="ENSNFUP00015007176.1"/>
    </source>
</evidence>
<keyword evidence="13" id="KW-0770">Synapse</keyword>
<dbReference type="CDD" id="cd02334">
    <property type="entry name" value="ZZ_dystrophin"/>
    <property type="match status" value="1"/>
</dbReference>
<evidence type="ECO:0000256" key="3">
    <source>
        <dbReference type="ARBA" id="ARBA00022475"/>
    </source>
</evidence>
<dbReference type="Proteomes" id="UP000694548">
    <property type="component" value="Chromosome sgr04"/>
</dbReference>
<keyword evidence="12 13" id="KW-0206">Cytoskeleton</keyword>
<dbReference type="InterPro" id="IPR001202">
    <property type="entry name" value="WW_dom"/>
</dbReference>
<gene>
    <name evidence="20" type="primary">utrn</name>
</gene>
<dbReference type="InterPro" id="IPR001589">
    <property type="entry name" value="Actinin_actin-bd_CS"/>
</dbReference>
<dbReference type="InterPro" id="IPR001715">
    <property type="entry name" value="CH_dom"/>
</dbReference>
<dbReference type="InterPro" id="IPR000433">
    <property type="entry name" value="Znf_ZZ"/>
</dbReference>
<dbReference type="Gene3D" id="1.10.238.10">
    <property type="entry name" value="EF-hand"/>
    <property type="match status" value="2"/>
</dbReference>
<dbReference type="InterPro" id="IPR036872">
    <property type="entry name" value="CH_dom_sf"/>
</dbReference>
<dbReference type="InterPro" id="IPR035436">
    <property type="entry name" value="Dystrophin/utrophin"/>
</dbReference>
<dbReference type="SUPFAM" id="SSF46966">
    <property type="entry name" value="Spectrin repeat"/>
    <property type="match status" value="11"/>
</dbReference>
<dbReference type="InterPro" id="IPR050774">
    <property type="entry name" value="KCMF1/Dystrophin"/>
</dbReference>
<evidence type="ECO:0000256" key="2">
    <source>
        <dbReference type="ARBA" id="ARBA00004413"/>
    </source>
</evidence>
<keyword evidence="21" id="KW-1185">Reference proteome</keyword>
<dbReference type="Gene3D" id="1.10.418.10">
    <property type="entry name" value="Calponin-like domain"/>
    <property type="match status" value="2"/>
</dbReference>
<evidence type="ECO:0000256" key="12">
    <source>
        <dbReference type="ARBA" id="ARBA00023212"/>
    </source>
</evidence>
<dbReference type="SMART" id="SM00456">
    <property type="entry name" value="WW"/>
    <property type="match status" value="1"/>
</dbReference>
<feature type="coiled-coil region" evidence="15">
    <location>
        <begin position="723"/>
        <end position="750"/>
    </location>
</feature>
<feature type="coiled-coil region" evidence="15">
    <location>
        <begin position="962"/>
        <end position="999"/>
    </location>
</feature>
<accession>A0A8C6KKQ9</accession>
<evidence type="ECO:0000256" key="4">
    <source>
        <dbReference type="ARBA" id="ARBA00022490"/>
    </source>
</evidence>
<feature type="domain" description="WW" evidence="17">
    <location>
        <begin position="2368"/>
        <end position="2401"/>
    </location>
</feature>
<dbReference type="PROSITE" id="PS01159">
    <property type="entry name" value="WW_DOMAIN_1"/>
    <property type="match status" value="1"/>
</dbReference>
<reference evidence="20" key="1">
    <citation type="submission" date="2014-08" db="EMBL/GenBank/DDBJ databases">
        <authorList>
            <person name="Senf B."/>
            <person name="Petzold A."/>
            <person name="Downie B.R."/>
            <person name="Koch P."/>
            <person name="Platzer M."/>
        </authorList>
    </citation>
    <scope>NUCLEOTIDE SEQUENCE [LARGE SCALE GENOMIC DNA]</scope>
    <source>
        <strain evidence="20">GRZ</strain>
    </source>
</reference>
<keyword evidence="5" id="KW-0479">Metal-binding</keyword>
<dbReference type="Gene3D" id="1.20.58.60">
    <property type="match status" value="11"/>
</dbReference>
<dbReference type="InterPro" id="IPR002017">
    <property type="entry name" value="Spectrin_repeat"/>
</dbReference>
<dbReference type="SUPFAM" id="SSF47473">
    <property type="entry name" value="EF-hand"/>
    <property type="match status" value="2"/>
</dbReference>
<feature type="coiled-coil region" evidence="15">
    <location>
        <begin position="2855"/>
        <end position="2885"/>
    </location>
</feature>
<evidence type="ECO:0000256" key="9">
    <source>
        <dbReference type="ARBA" id="ARBA00022837"/>
    </source>
</evidence>
<dbReference type="Gene3D" id="3.30.60.90">
    <property type="match status" value="1"/>
</dbReference>
<evidence type="ECO:0000256" key="16">
    <source>
        <dbReference type="SAM" id="MobiDB-lite"/>
    </source>
</evidence>
<feature type="region of interest" description="Disordered" evidence="16">
    <location>
        <begin position="1577"/>
        <end position="1597"/>
    </location>
</feature>
<dbReference type="FunFam" id="1.10.418.10:FF:000032">
    <property type="entry name" value="utrophin isoform X1"/>
    <property type="match status" value="1"/>
</dbReference>
<evidence type="ECO:0000256" key="14">
    <source>
        <dbReference type="PROSITE-ProRule" id="PRU00228"/>
    </source>
</evidence>
<evidence type="ECO:0000256" key="5">
    <source>
        <dbReference type="ARBA" id="ARBA00022723"/>
    </source>
</evidence>
<dbReference type="SMART" id="SM00033">
    <property type="entry name" value="CH"/>
    <property type="match status" value="2"/>
</dbReference>
<dbReference type="SUPFAM" id="SSF57850">
    <property type="entry name" value="RING/U-box"/>
    <property type="match status" value="1"/>
</dbReference>
<dbReference type="FunFam" id="1.10.418.10:FF:000044">
    <property type="entry name" value="utrophin isoform X2"/>
    <property type="match status" value="1"/>
</dbReference>
<evidence type="ECO:0000256" key="7">
    <source>
        <dbReference type="ARBA" id="ARBA00022771"/>
    </source>
</evidence>
<dbReference type="SUPFAM" id="SSF51045">
    <property type="entry name" value="WW domain"/>
    <property type="match status" value="1"/>
</dbReference>
<reference evidence="20" key="3">
    <citation type="submission" date="2025-09" db="UniProtKB">
        <authorList>
            <consortium name="Ensembl"/>
        </authorList>
    </citation>
    <scope>IDENTIFICATION</scope>
</reference>
<evidence type="ECO:0000256" key="15">
    <source>
        <dbReference type="SAM" id="Coils"/>
    </source>
</evidence>
<feature type="domain" description="Calponin-homology (CH)" evidence="18">
    <location>
        <begin position="148"/>
        <end position="253"/>
    </location>
</feature>
<dbReference type="GO" id="GO:0008270">
    <property type="term" value="F:zinc ion binding"/>
    <property type="evidence" value="ECO:0007669"/>
    <property type="project" value="UniProtKB-KW"/>
</dbReference>
<feature type="domain" description="Calponin-homology (CH)" evidence="18">
    <location>
        <begin position="29"/>
        <end position="133"/>
    </location>
</feature>
<evidence type="ECO:0000256" key="10">
    <source>
        <dbReference type="ARBA" id="ARBA00023136"/>
    </source>
</evidence>
<dbReference type="InterPro" id="IPR011992">
    <property type="entry name" value="EF-hand-dom_pair"/>
</dbReference>
<keyword evidence="13" id="KW-0628">Postsynaptic cell membrane</keyword>
<dbReference type="SUPFAM" id="SSF47576">
    <property type="entry name" value="Calponin-homology domain, CH-domain"/>
    <property type="match status" value="1"/>
</dbReference>
<dbReference type="Pfam" id="PF09069">
    <property type="entry name" value="EF-hand_3"/>
    <property type="match status" value="1"/>
</dbReference>
<dbReference type="PROSITE" id="PS01357">
    <property type="entry name" value="ZF_ZZ_1"/>
    <property type="match status" value="1"/>
</dbReference>
<organism evidence="20 21">
    <name type="scientific">Nothobranchius furzeri</name>
    <name type="common">Turquoise killifish</name>
    <dbReference type="NCBI Taxonomy" id="105023"/>
    <lineage>
        <taxon>Eukaryota</taxon>
        <taxon>Metazoa</taxon>
        <taxon>Chordata</taxon>
        <taxon>Craniata</taxon>
        <taxon>Vertebrata</taxon>
        <taxon>Euteleostomi</taxon>
        <taxon>Actinopterygii</taxon>
        <taxon>Neopterygii</taxon>
        <taxon>Teleostei</taxon>
        <taxon>Neoteleostei</taxon>
        <taxon>Acanthomorphata</taxon>
        <taxon>Ovalentaria</taxon>
        <taxon>Atherinomorphae</taxon>
        <taxon>Cyprinodontiformes</taxon>
        <taxon>Nothobranchiidae</taxon>
        <taxon>Nothobranchius</taxon>
    </lineage>
</organism>
<dbReference type="PANTHER" id="PTHR12268">
    <property type="entry name" value="E3 UBIQUITIN-PROTEIN LIGASE KCMF1"/>
    <property type="match status" value="1"/>
</dbReference>
<dbReference type="Pfam" id="PF00397">
    <property type="entry name" value="WW"/>
    <property type="match status" value="1"/>
</dbReference>
<dbReference type="InterPro" id="IPR015153">
    <property type="entry name" value="EF-hand_dom_typ1"/>
</dbReference>
<keyword evidence="6" id="KW-0677">Repeat</keyword>
<dbReference type="InterPro" id="IPR015154">
    <property type="entry name" value="EF-hand_dom_typ2"/>
</dbReference>
<dbReference type="PANTHER" id="PTHR12268:SF26">
    <property type="entry name" value="UTROPHIN"/>
    <property type="match status" value="1"/>
</dbReference>
<comment type="subcellular location">
    <subcellularLocation>
        <location evidence="2">Cell membrane</location>
        <topology evidence="2">Peripheral membrane protein</topology>
        <orientation evidence="2">Cytoplasmic side</orientation>
    </subcellularLocation>
    <subcellularLocation>
        <location evidence="1 13">Cytoplasm</location>
        <location evidence="1 13">Cytoskeleton</location>
    </subcellularLocation>
</comment>
<evidence type="ECO:0000313" key="21">
    <source>
        <dbReference type="Proteomes" id="UP000694548"/>
    </source>
</evidence>
<evidence type="ECO:0000259" key="18">
    <source>
        <dbReference type="PROSITE" id="PS50021"/>
    </source>
</evidence>
<sequence length="2964" mass="338493">MALYGESAEGGVNEEFNEIIKWRSDEHDAVQKKTFTKWINAQFSKTGKTPIKDLFSDLRDGRKLLDLLEGLTNTVLTKERGSTRVHSLNNVNKVLQVLHQNNVDLVNIGGTDIVDGNHKLTLGLIWSIILHWQVKDIMKDIMSNLQQTNSEKILLSWVRQCTRPNPEVNVLNFTTSWADGLAFNGILHHFKPDAFRWDQVLKMSPVERLDHAFTLAKNQLGIERLLDPEDVAVQLPDKKSIIMYVTSLFAVLPKDVSMEAIREVETLPRRYKVEAETSGPGLGMQTSCPDIPHHEGPGETPGILEADLDNYQATLEEVLTWLLSAEDALQMQDEVSDDVEEVKEQFHTHEAFMMELTAHQSSVGNVLQAGNQLMAQGSLTEEEEDEIREQMTLLNSRWEALRVASMDRQARLHEVLMDLQQQQLQQLSDWLTVTEERIKKMETQPAAADLEGYREQIENHKELQNDLEAEQVKVNSLTHMVVVVDENSGESATAALEEQLQSLGERWAAVCRWTEERWQKLQDVFLVWQQLLSDQSLFREWLFDKEATLDIQTSNFKDPGEINSYVLQLTVLKEDMAKKRRTLDKLSEAGQDVMQLLQSSEVGAKIEADTEELTHRWDNLVQKLEDCSFQVCVPIEAVSVDSVRENVDLIQTEWDVCARELQAARDRVHTQTRVRAVSVELADVNQLLQNQDRWLETTPSVQTLDDVELRKLSGECQVRFTLFKEYVDKMELVERSLKQIEENVKAVQATFLLCLVSVSINKQVNLKKDLAEMQEWIAQVDEEFLMRDFEYKSPEELEASLDEMKRAREDVLQKEVKVKILKDSINLMVSQTSPPGGRFGQELTSELNCVLASYHKLCDRLKSKCHTLEEVWSCWMELLQYLDLEQSWLRTVEEKLQVTENLPESPEAVNEALESLESVLRHPGDNRTQIRELGQTLIDGGILDELISDKLEAFNSRYEQLTHQAVNRQAGLEQQLQTLKENQQALQTLQESLSQLDHTLTSYLTDRIDAFQLPLEAQTIGAEIAAHEVTLEEMKRRNVVNLPPPTSDGKAARGGTMLDQLQRKLREISTKFQLFQKPANFEQRMLDCKRVLEGAKAELHVLDVKDVEPEKIQPHLSGCMKLYKLLSEVKLEVETVIKTGRQIVQKQQTENPKAMDEQLTALKLLYNELGAQVTEGKQDLEKALALSQKFHKESAALQDWLTTNETQLQQKNSSGDMPADIDPEITWANGLLKESEHRKAELSNLMEVSAGLQTLVEGSEAQLEAKLCDLNESWDRVHTWTEDWLSSHQNEVEIFDENLAHISTWLYQTQIHLDEVERLPPAERQNVLKSTLEELEDITLRVDNVRDQAVILMTSRGPACRDVVEPKLSELNCNFDKVSLHIKTAQVPKQLIYQMDEEKAGVEDLLRRGEDLLQQTSDEGQREELKVMLLRLQGQYSAHRLANLSDYLLEINKALLSMADNELLLNSSELSGGLYEDFSSQKDTLKNIKENLEHLGEQITTIHERQPEVIQDASPEEVAQMGDALTQLNADWDRLNRMYSQRKGSFDRATEEWGRFHCALRDISQWLTETETLLSESVGPDGDLDLDSARQSQEELEDGLASHQPILAGLTRSGEQIVGKLSSPDGPLLEEKLEILGRRWRAVNRQVLDRQRRLAGDDPALSDLVKRSEELAVWLEQAENAVCFLICNFSLQTLAEEMDTQNERLGWLNKHAPHILASPSLSPQDRDMNVGKLRAINLKWSKVKTCWLIPSSCRENSSCFQRRRCAAVPSAVQMASLASEEPHHRTPHTPDTVAPTDLNQTATELNDWLLLITQMLKSNIVTVGDTNEIRTTMGRLQVTKRDLEQRHPQLEDIFTLAQNIKNKTSSLDIRTSITEKLEKVHSQWDSTQHGVEARLQQLDNMIAHSNQWEEKRKEVKALIANGEGRFHHLLQRAGDPLTKQLEDCKEVSQTLGRDQAAVTAFTDLSNHLLREYSLDDTRRVSEVTEKVNDRRAQLDADLKGVQGSLRELESFLRWIQEAETTITVLSDFSQREDLLQDPAHVKELRRQLEDIQAEIDAHNDIYKSVDGNKSKMVKALGNSEEAVLLQHRLDDMNQRWSDLKTKSANIRAHLEASAERWSRLLGLLEELWHWICMKDEELAKQMPIGGDVPTLLQQQNHCTALSSELKEREHLVISTLDQARTFLADQPIEGPGEPRKNQQPKTDLTPEEKARGLARAIRKQTGEVRERWDRLKGHVGGWQGQVERALDRLQDLQSSMDQLDLRLTQAEEAKATWQPVGDLLIDSLQDHIEKTIAFREEITPLSQDVRVVNELAAELTPLDIQLSSTASRQLDQLNMRWKFLQVAVEERLKLLREAHRDFGPSSQHFLSTSVQLPWQRAVSQNKVPYYINHQTQTTCWDHPKMTELYQSLADLNNVRFSAYRTAMKIRRLQKALCLDLLDLSVAQSTFEQHKLTNNNHLLSVPDVINCLTSIYDGLEQEHKDLVNVPLCVDMCLNWLLNVYDTGRSGKIRVLSMKIGLLSLSKGHLEDKYKCLFSQVASAGDTCDQRQLGLLLHEAIQVPRQLGEVAAFGGSNIEPSVRSCFQHVHNMVEIEPRQFVDWMRLEPQSMVWLPVLHRVAAAETAKHQAKCNICKECPIVGFRYRSLKHFNYDVCQSCFFSGRTAKGHKLNYPMVEYCTPTTSGEDMRDFTKVLKNKFRSKKYFAKHPRLVTLKYGFKTELSQTPQLSHDDTHSRIEQYASRYTLGFPVTISSVTNTDDEHALIIQYCQTLGGEGSPCSQPQSPAQILQAVEREERGELERNIARLEEEQRMLQREYEQLKEQHGHRGAPAGGHWESESSTAHPNEADLLAEAKLLRQHKGRLEARMHILEEHNKQLESQLHRLRQLLHQPEVDSRVNGASSPTVQDRGPPTENSDELLDPHNSSSDLADVMEQINNSFPACSRKFPRSSGRRRRVPSACLCFTTSEKY</sequence>
<dbReference type="Pfam" id="PF00307">
    <property type="entry name" value="CH"/>
    <property type="match status" value="2"/>
</dbReference>
<dbReference type="FunFam" id="1.20.58.60:FF:000118">
    <property type="entry name" value="Dystrophin"/>
    <property type="match status" value="1"/>
</dbReference>
<dbReference type="PROSITE" id="PS50020">
    <property type="entry name" value="WW_DOMAIN_2"/>
    <property type="match status" value="1"/>
</dbReference>
<dbReference type="PROSITE" id="PS00020">
    <property type="entry name" value="ACTININ_2"/>
    <property type="match status" value="1"/>
</dbReference>
<dbReference type="InterPro" id="IPR018159">
    <property type="entry name" value="Spectrin/alpha-actinin"/>
</dbReference>
<dbReference type="Ensembl" id="ENSNFUT00015007551.1">
    <property type="protein sequence ID" value="ENSNFUP00015007176.1"/>
    <property type="gene ID" value="ENSNFUG00015003325.1"/>
</dbReference>
<dbReference type="Pfam" id="PF00435">
    <property type="entry name" value="Spectrin"/>
    <property type="match status" value="10"/>
</dbReference>
<feature type="coiled-coil region" evidence="15">
    <location>
        <begin position="450"/>
        <end position="480"/>
    </location>
</feature>
<keyword evidence="3 13" id="KW-1003">Cell membrane</keyword>
<keyword evidence="15" id="KW-0175">Coiled coil</keyword>
<dbReference type="CDD" id="cd21232">
    <property type="entry name" value="CH_UTRN_rpt1"/>
    <property type="match status" value="1"/>
</dbReference>
<dbReference type="GO" id="GO:0120025">
    <property type="term" value="C:plasma membrane bounded cell projection"/>
    <property type="evidence" value="ECO:0007669"/>
    <property type="project" value="UniProtKB-ARBA"/>
</dbReference>
<keyword evidence="7 14" id="KW-0863">Zinc-finger</keyword>
<feature type="region of interest" description="Disordered" evidence="16">
    <location>
        <begin position="2815"/>
        <end position="2838"/>
    </location>
</feature>
<dbReference type="GO" id="GO:0005737">
    <property type="term" value="C:cytoplasm"/>
    <property type="evidence" value="ECO:0007669"/>
    <property type="project" value="UniProtKB-ARBA"/>
</dbReference>
<dbReference type="PROSITE" id="PS50135">
    <property type="entry name" value="ZF_ZZ_2"/>
    <property type="match status" value="1"/>
</dbReference>